<proteinExistence type="inferred from homology"/>
<evidence type="ECO:0000256" key="1">
    <source>
        <dbReference type="ARBA" id="ARBA00022898"/>
    </source>
</evidence>
<dbReference type="InterPro" id="IPR011078">
    <property type="entry name" value="PyrdxlP_homeostasis"/>
</dbReference>
<dbReference type="AlphaFoldDB" id="A0A9D9IWX8"/>
<name>A0A9D9IWX8_9BACT</name>
<dbReference type="PANTHER" id="PTHR10146">
    <property type="entry name" value="PROLINE SYNTHETASE CO-TRANSCRIBED BACTERIAL HOMOLOG PROTEIN"/>
    <property type="match status" value="1"/>
</dbReference>
<comment type="similarity">
    <text evidence="2 4">Belongs to the pyridoxal phosphate-binding protein YggS/PROSC family.</text>
</comment>
<reference evidence="6" key="2">
    <citation type="journal article" date="2021" name="PeerJ">
        <title>Extensive microbial diversity within the chicken gut microbiome revealed by metagenomics and culture.</title>
        <authorList>
            <person name="Gilroy R."/>
            <person name="Ravi A."/>
            <person name="Getino M."/>
            <person name="Pursley I."/>
            <person name="Horton D.L."/>
            <person name="Alikhan N.F."/>
            <person name="Baker D."/>
            <person name="Gharbi K."/>
            <person name="Hall N."/>
            <person name="Watson M."/>
            <person name="Adriaenssens E.M."/>
            <person name="Foster-Nyarko E."/>
            <person name="Jarju S."/>
            <person name="Secka A."/>
            <person name="Antonio M."/>
            <person name="Oren A."/>
            <person name="Chaudhuri R.R."/>
            <person name="La Ragione R."/>
            <person name="Hildebrand F."/>
            <person name="Pallen M.J."/>
        </authorList>
    </citation>
    <scope>NUCLEOTIDE SEQUENCE</scope>
    <source>
        <strain evidence="6">B3-1481</strain>
    </source>
</reference>
<evidence type="ECO:0000313" key="7">
    <source>
        <dbReference type="Proteomes" id="UP000823769"/>
    </source>
</evidence>
<dbReference type="NCBIfam" id="TIGR00044">
    <property type="entry name" value="YggS family pyridoxal phosphate-dependent enzyme"/>
    <property type="match status" value="1"/>
</dbReference>
<dbReference type="Gene3D" id="3.20.20.10">
    <property type="entry name" value="Alanine racemase"/>
    <property type="match status" value="1"/>
</dbReference>
<protein>
    <recommendedName>
        <fullName evidence="2">Pyridoxal phosphate homeostasis protein</fullName>
        <shortName evidence="2">PLP homeostasis protein</shortName>
    </recommendedName>
</protein>
<gene>
    <name evidence="6" type="ORF">IAB76_00555</name>
</gene>
<dbReference type="Pfam" id="PF01168">
    <property type="entry name" value="Ala_racemase_N"/>
    <property type="match status" value="1"/>
</dbReference>
<dbReference type="CDD" id="cd00635">
    <property type="entry name" value="PLPDE_III_YBL036c_like"/>
    <property type="match status" value="1"/>
</dbReference>
<evidence type="ECO:0000256" key="4">
    <source>
        <dbReference type="RuleBase" id="RU004514"/>
    </source>
</evidence>
<evidence type="ECO:0000259" key="5">
    <source>
        <dbReference type="Pfam" id="PF01168"/>
    </source>
</evidence>
<comment type="cofactor">
    <cofactor evidence="3">
        <name>pyridoxal 5'-phosphate</name>
        <dbReference type="ChEBI" id="CHEBI:597326"/>
    </cofactor>
</comment>
<evidence type="ECO:0000256" key="2">
    <source>
        <dbReference type="HAMAP-Rule" id="MF_02087"/>
    </source>
</evidence>
<comment type="caution">
    <text evidence="6">The sequence shown here is derived from an EMBL/GenBank/DDBJ whole genome shotgun (WGS) entry which is preliminary data.</text>
</comment>
<sequence>MIRENLQNIYKELPPDVKLVAVSKFHPVEAMLEAVDAGQLRFGENRPQEFQKKVLSFREQHPEVAGRLEWHFIGHLQTNKLKMVLPYADLVQSIDSLHLLQAVDAWGKTAQKTVNVLLELHIGAEQTKQGFVEEEALEILFNASKYRNIRFRGLMGMASHTDNEDDIRADFARISAFFGYCRDLFPELDSFSELSIGMSDDWRLALDYGATMVRIGTAIFGPREY</sequence>
<comment type="function">
    <text evidence="2">Pyridoxal 5'-phosphate (PLP)-binding protein, which is involved in PLP homeostasis.</text>
</comment>
<organism evidence="6 7">
    <name type="scientific">Candidatus Cryptobacteroides avistercoris</name>
    <dbReference type="NCBI Taxonomy" id="2840758"/>
    <lineage>
        <taxon>Bacteria</taxon>
        <taxon>Pseudomonadati</taxon>
        <taxon>Bacteroidota</taxon>
        <taxon>Bacteroidia</taxon>
        <taxon>Bacteroidales</taxon>
        <taxon>Candidatus Cryptobacteroides</taxon>
    </lineage>
</organism>
<evidence type="ECO:0000256" key="3">
    <source>
        <dbReference type="PIRSR" id="PIRSR004848-1"/>
    </source>
</evidence>
<dbReference type="SUPFAM" id="SSF51419">
    <property type="entry name" value="PLP-binding barrel"/>
    <property type="match status" value="1"/>
</dbReference>
<accession>A0A9D9IWX8</accession>
<keyword evidence="1 2" id="KW-0663">Pyridoxal phosphate</keyword>
<dbReference type="PANTHER" id="PTHR10146:SF14">
    <property type="entry name" value="PYRIDOXAL PHOSPHATE HOMEOSTASIS PROTEIN"/>
    <property type="match status" value="1"/>
</dbReference>
<feature type="modified residue" description="N6-(pyridoxal phosphate)lysine" evidence="2 3">
    <location>
        <position position="24"/>
    </location>
</feature>
<dbReference type="InterPro" id="IPR029066">
    <property type="entry name" value="PLP-binding_barrel"/>
</dbReference>
<dbReference type="HAMAP" id="MF_02087">
    <property type="entry name" value="PLP_homeostasis"/>
    <property type="match status" value="1"/>
</dbReference>
<evidence type="ECO:0000313" key="6">
    <source>
        <dbReference type="EMBL" id="MBO8479590.1"/>
    </source>
</evidence>
<dbReference type="EMBL" id="JADILW010000008">
    <property type="protein sequence ID" value="MBO8479590.1"/>
    <property type="molecule type" value="Genomic_DNA"/>
</dbReference>
<dbReference type="PROSITE" id="PS01211">
    <property type="entry name" value="UPF0001"/>
    <property type="match status" value="1"/>
</dbReference>
<reference evidence="6" key="1">
    <citation type="submission" date="2020-10" db="EMBL/GenBank/DDBJ databases">
        <authorList>
            <person name="Gilroy R."/>
        </authorList>
    </citation>
    <scope>NUCLEOTIDE SEQUENCE</scope>
    <source>
        <strain evidence="6">B3-1481</strain>
    </source>
</reference>
<dbReference type="PIRSF" id="PIRSF004848">
    <property type="entry name" value="YBL036c_PLPDEIII"/>
    <property type="match status" value="1"/>
</dbReference>
<feature type="domain" description="Alanine racemase N-terminal" evidence="5">
    <location>
        <begin position="2"/>
        <end position="222"/>
    </location>
</feature>
<dbReference type="GO" id="GO:0030170">
    <property type="term" value="F:pyridoxal phosphate binding"/>
    <property type="evidence" value="ECO:0007669"/>
    <property type="project" value="UniProtKB-UniRule"/>
</dbReference>
<dbReference type="InterPro" id="IPR001608">
    <property type="entry name" value="Ala_racemase_N"/>
</dbReference>
<dbReference type="Proteomes" id="UP000823769">
    <property type="component" value="Unassembled WGS sequence"/>
</dbReference>